<dbReference type="InterPro" id="IPR053848">
    <property type="entry name" value="IMS_HHH_1"/>
</dbReference>
<dbReference type="AlphaFoldDB" id="A0A7V4XR48"/>
<dbReference type="PANTHER" id="PTHR11076:SF34">
    <property type="entry name" value="PROTEIN UMUC"/>
    <property type="match status" value="1"/>
</dbReference>
<comment type="similarity">
    <text evidence="1">Belongs to the DNA polymerase type-Y family.</text>
</comment>
<dbReference type="InterPro" id="IPR043502">
    <property type="entry name" value="DNA/RNA_pol_sf"/>
</dbReference>
<dbReference type="GO" id="GO:0009432">
    <property type="term" value="P:SOS response"/>
    <property type="evidence" value="ECO:0007669"/>
    <property type="project" value="TreeGrafter"/>
</dbReference>
<comment type="caution">
    <text evidence="3">The sequence shown here is derived from an EMBL/GenBank/DDBJ whole genome shotgun (WGS) entry which is preliminary data.</text>
</comment>
<dbReference type="InterPro" id="IPR050116">
    <property type="entry name" value="DNA_polymerase-Y"/>
</dbReference>
<feature type="domain" description="UmuC" evidence="2">
    <location>
        <begin position="24"/>
        <end position="207"/>
    </location>
</feature>
<evidence type="ECO:0000256" key="1">
    <source>
        <dbReference type="ARBA" id="ARBA00010945"/>
    </source>
</evidence>
<dbReference type="Pfam" id="PF11799">
    <property type="entry name" value="IMS_C"/>
    <property type="match status" value="1"/>
</dbReference>
<dbReference type="Gene3D" id="3.30.70.270">
    <property type="match status" value="1"/>
</dbReference>
<dbReference type="CDD" id="cd00424">
    <property type="entry name" value="PolY"/>
    <property type="match status" value="1"/>
</dbReference>
<sequence>MPLPPLQSGASPTATAAAEPRLQWLFLDLNSYFASVEQQLRPELRNRPIAVVPVKAETTCAIAASYEAKAYGVRTGTQVAEARRLCPGIVFVEARHEAYVDYHKRIVEAVEQCVPVSAVCSIDEMACRLLGREQPLRHALNLAREVKASIRRHVGDTLRCSVGLAPNRYLSKVASDMDKPDGLVALTPDILDAALRRLVPRDLPGVGARMEKRLHEAGIHTMDELLALDRDGMRRAWGSVNGEKLWHWLRGEDFNDAALEHNKSISQSHVLPPELRSVEGAYAVAHKLLHKAAMRLRTARLWTTHVSLTLKFAVPKSEAHRQHYSGIPQLGWAQGTTVIECQDNQTLVEALRKLWELRPAGPAHQKPFFVGVWLGNLVPDHLHTLSLFSSLEAEARRTSLTTTIDRVNLKYGLDTLAPASMLLAKAAAPTRIAFTNIPDLF</sequence>
<dbReference type="Gene3D" id="3.40.1170.60">
    <property type="match status" value="1"/>
</dbReference>
<dbReference type="SUPFAM" id="SSF56672">
    <property type="entry name" value="DNA/RNA polymerases"/>
    <property type="match status" value="1"/>
</dbReference>
<proteinExistence type="inferred from homology"/>
<organism evidence="3">
    <name type="scientific">Acidobacterium capsulatum</name>
    <dbReference type="NCBI Taxonomy" id="33075"/>
    <lineage>
        <taxon>Bacteria</taxon>
        <taxon>Pseudomonadati</taxon>
        <taxon>Acidobacteriota</taxon>
        <taxon>Terriglobia</taxon>
        <taxon>Terriglobales</taxon>
        <taxon>Acidobacteriaceae</taxon>
        <taxon>Acidobacterium</taxon>
    </lineage>
</organism>
<dbReference type="InterPro" id="IPR043128">
    <property type="entry name" value="Rev_trsase/Diguanyl_cyclase"/>
</dbReference>
<dbReference type="PANTHER" id="PTHR11076">
    <property type="entry name" value="DNA REPAIR POLYMERASE UMUC / TRANSFERASE FAMILY MEMBER"/>
    <property type="match status" value="1"/>
</dbReference>
<dbReference type="GO" id="GO:0042276">
    <property type="term" value="P:error-prone translesion synthesis"/>
    <property type="evidence" value="ECO:0007669"/>
    <property type="project" value="TreeGrafter"/>
</dbReference>
<dbReference type="GO" id="GO:0003684">
    <property type="term" value="F:damaged DNA binding"/>
    <property type="evidence" value="ECO:0007669"/>
    <property type="project" value="InterPro"/>
</dbReference>
<dbReference type="Gene3D" id="1.10.150.20">
    <property type="entry name" value="5' to 3' exonuclease, C-terminal subdomain"/>
    <property type="match status" value="1"/>
</dbReference>
<dbReference type="GO" id="GO:0006281">
    <property type="term" value="P:DNA repair"/>
    <property type="evidence" value="ECO:0007669"/>
    <property type="project" value="InterPro"/>
</dbReference>
<evidence type="ECO:0000313" key="3">
    <source>
        <dbReference type="EMBL" id="HGY93575.1"/>
    </source>
</evidence>
<dbReference type="Pfam" id="PF00817">
    <property type="entry name" value="IMS"/>
    <property type="match status" value="1"/>
</dbReference>
<dbReference type="InterPro" id="IPR001126">
    <property type="entry name" value="UmuC"/>
</dbReference>
<dbReference type="PROSITE" id="PS50173">
    <property type="entry name" value="UMUC"/>
    <property type="match status" value="1"/>
</dbReference>
<accession>A0A7V4XR48</accession>
<gene>
    <name evidence="3" type="ORF">ENW50_02635</name>
</gene>
<evidence type="ECO:0000259" key="2">
    <source>
        <dbReference type="PROSITE" id="PS50173"/>
    </source>
</evidence>
<dbReference type="EMBL" id="DTKL01000015">
    <property type="protein sequence ID" value="HGY93575.1"/>
    <property type="molecule type" value="Genomic_DNA"/>
</dbReference>
<protein>
    <submittedName>
        <fullName evidence="3">DNA polymerase</fullName>
    </submittedName>
</protein>
<dbReference type="GO" id="GO:0003887">
    <property type="term" value="F:DNA-directed DNA polymerase activity"/>
    <property type="evidence" value="ECO:0007669"/>
    <property type="project" value="InterPro"/>
</dbReference>
<dbReference type="Pfam" id="PF21999">
    <property type="entry name" value="IMS_HHH_1"/>
    <property type="match status" value="1"/>
</dbReference>
<dbReference type="InterPro" id="IPR017961">
    <property type="entry name" value="DNA_pol_Y-fam_little_finger"/>
</dbReference>
<reference evidence="3" key="1">
    <citation type="journal article" date="2020" name="mSystems">
        <title>Genome- and Community-Level Interaction Insights into Carbon Utilization and Element Cycling Functions of Hydrothermarchaeota in Hydrothermal Sediment.</title>
        <authorList>
            <person name="Zhou Z."/>
            <person name="Liu Y."/>
            <person name="Xu W."/>
            <person name="Pan J."/>
            <person name="Luo Z.H."/>
            <person name="Li M."/>
        </authorList>
    </citation>
    <scope>NUCLEOTIDE SEQUENCE [LARGE SCALE GENOMIC DNA]</scope>
    <source>
        <strain evidence="3">SpSt-855</strain>
    </source>
</reference>
<dbReference type="GO" id="GO:0005829">
    <property type="term" value="C:cytosol"/>
    <property type="evidence" value="ECO:0007669"/>
    <property type="project" value="TreeGrafter"/>
</dbReference>
<name>A0A7V4XR48_9BACT</name>